<dbReference type="HOGENOM" id="CLU_2570989_0_0_10"/>
<gene>
    <name evidence="1" type="ORF">HMPREF1991_02342</name>
</gene>
<name>A0A069QFQ0_HOYLO</name>
<dbReference type="PATRIC" id="fig|1122985.7.peg.2428"/>
<comment type="caution">
    <text evidence="1">The sequence shown here is derived from an EMBL/GenBank/DDBJ whole genome shotgun (WGS) entry which is preliminary data.</text>
</comment>
<protein>
    <submittedName>
        <fullName evidence="1">Uncharacterized protein</fullName>
    </submittedName>
</protein>
<dbReference type="EMBL" id="JNGW01000098">
    <property type="protein sequence ID" value="KDR51620.1"/>
    <property type="molecule type" value="Genomic_DNA"/>
</dbReference>
<evidence type="ECO:0000313" key="1">
    <source>
        <dbReference type="EMBL" id="KDR51620.1"/>
    </source>
</evidence>
<accession>A0A069QFQ0</accession>
<sequence length="91" mass="10651">MGWVSHGHQLMNFFVKAYEQRQACLGFALAKNVHQLNGTFSQTERRNMLFDEREKHKYRSVNKGGTHSFSFLKSQLSHHQKTEINIPSLLF</sequence>
<proteinExistence type="predicted"/>
<dbReference type="AlphaFoldDB" id="A0A069QFQ0"/>
<dbReference type="Proteomes" id="UP000027442">
    <property type="component" value="Unassembled WGS sequence"/>
</dbReference>
<evidence type="ECO:0000313" key="2">
    <source>
        <dbReference type="Proteomes" id="UP000027442"/>
    </source>
</evidence>
<reference evidence="1 2" key="1">
    <citation type="submission" date="2013-08" db="EMBL/GenBank/DDBJ databases">
        <authorList>
            <person name="Weinstock G."/>
            <person name="Sodergren E."/>
            <person name="Wylie T."/>
            <person name="Fulton L."/>
            <person name="Fulton R."/>
            <person name="Fronick C."/>
            <person name="O'Laughlin M."/>
            <person name="Godfrey J."/>
            <person name="Miner T."/>
            <person name="Herter B."/>
            <person name="Appelbaum E."/>
            <person name="Cordes M."/>
            <person name="Lek S."/>
            <person name="Wollam A."/>
            <person name="Pepin K.H."/>
            <person name="Palsikar V.B."/>
            <person name="Mitreva M."/>
            <person name="Wilson R.K."/>
        </authorList>
    </citation>
    <scope>NUCLEOTIDE SEQUENCE [LARGE SCALE GENOMIC DNA]</scope>
    <source>
        <strain evidence="1 2">ATCC 15930</strain>
    </source>
</reference>
<organism evidence="1 2">
    <name type="scientific">Hoylesella loescheii DSM 19665 = JCM 12249 = ATCC 15930</name>
    <dbReference type="NCBI Taxonomy" id="1122985"/>
    <lineage>
        <taxon>Bacteria</taxon>
        <taxon>Pseudomonadati</taxon>
        <taxon>Bacteroidota</taxon>
        <taxon>Bacteroidia</taxon>
        <taxon>Bacteroidales</taxon>
        <taxon>Prevotellaceae</taxon>
        <taxon>Hoylesella</taxon>
    </lineage>
</organism>
<keyword evidence="2" id="KW-1185">Reference proteome</keyword>